<dbReference type="InterPro" id="IPR011008">
    <property type="entry name" value="Dimeric_a/b-barrel"/>
</dbReference>
<proteinExistence type="predicted"/>
<sequence>MAKGLLFAALDFATAHEDEFHDWYDHEHIPERLRVPGFLNAERWISEDNPTVHVATYDLESAAVLESPAYRAVGGENGTVWTKRVTGMCRRIMRFAGEQLVPGDLVAPAGAGALLVASMNVDPAAEAEFNEWYNAEHLPQLGAVPGVLCARRYRRADTKSERQYLALYHLRNAGVTRSAAWDSAANTPWTQRMRPHFRDLLVLRMNRCQRQG</sequence>
<dbReference type="EMBL" id="NHRY01000060">
    <property type="protein sequence ID" value="PPQ36237.1"/>
    <property type="molecule type" value="Genomic_DNA"/>
</dbReference>
<protein>
    <submittedName>
        <fullName evidence="1">Uncharacterized protein</fullName>
    </submittedName>
</protein>
<evidence type="ECO:0000313" key="1">
    <source>
        <dbReference type="EMBL" id="PPQ36237.1"/>
    </source>
</evidence>
<name>A0A2S6NLR4_RHOGL</name>
<keyword evidence="2" id="KW-1185">Reference proteome</keyword>
<evidence type="ECO:0000313" key="2">
    <source>
        <dbReference type="Proteomes" id="UP000239724"/>
    </source>
</evidence>
<dbReference type="Proteomes" id="UP000239724">
    <property type="component" value="Unassembled WGS sequence"/>
</dbReference>
<dbReference type="RefSeq" id="WP_104517833.1">
    <property type="nucleotide sequence ID" value="NZ_NHRY01000060.1"/>
</dbReference>
<gene>
    <name evidence="1" type="ORF">CCS01_05460</name>
</gene>
<comment type="caution">
    <text evidence="1">The sequence shown here is derived from an EMBL/GenBank/DDBJ whole genome shotgun (WGS) entry which is preliminary data.</text>
</comment>
<dbReference type="SUPFAM" id="SSF54909">
    <property type="entry name" value="Dimeric alpha+beta barrel"/>
    <property type="match status" value="2"/>
</dbReference>
<dbReference type="AlphaFoldDB" id="A0A2S6NLR4"/>
<organism evidence="1 2">
    <name type="scientific">Rhodopila globiformis</name>
    <name type="common">Rhodopseudomonas globiformis</name>
    <dbReference type="NCBI Taxonomy" id="1071"/>
    <lineage>
        <taxon>Bacteria</taxon>
        <taxon>Pseudomonadati</taxon>
        <taxon>Pseudomonadota</taxon>
        <taxon>Alphaproteobacteria</taxon>
        <taxon>Acetobacterales</taxon>
        <taxon>Acetobacteraceae</taxon>
        <taxon>Rhodopila</taxon>
    </lineage>
</organism>
<reference evidence="1 2" key="1">
    <citation type="journal article" date="2018" name="Arch. Microbiol.">
        <title>New insights into the metabolic potential of the phototrophic purple bacterium Rhodopila globiformis DSM 161(T) from its draft genome sequence and evidence for a vanadium-dependent nitrogenase.</title>
        <authorList>
            <person name="Imhoff J.F."/>
            <person name="Rahn T."/>
            <person name="Kunzel S."/>
            <person name="Neulinger S.C."/>
        </authorList>
    </citation>
    <scope>NUCLEOTIDE SEQUENCE [LARGE SCALE GENOMIC DNA]</scope>
    <source>
        <strain evidence="1 2">DSM 161</strain>
    </source>
</reference>
<accession>A0A2S6NLR4</accession>
<dbReference type="OrthoDB" id="3034735at2"/>